<organism evidence="1 2">
    <name type="scientific">Priapulus caudatus</name>
    <name type="common">Priapulid worm</name>
    <dbReference type="NCBI Taxonomy" id="37621"/>
    <lineage>
        <taxon>Eukaryota</taxon>
        <taxon>Metazoa</taxon>
        <taxon>Ecdysozoa</taxon>
        <taxon>Scalidophora</taxon>
        <taxon>Priapulida</taxon>
        <taxon>Priapulimorpha</taxon>
        <taxon>Priapulimorphida</taxon>
        <taxon>Priapulidae</taxon>
        <taxon>Priapulus</taxon>
    </lineage>
</organism>
<keyword evidence="1" id="KW-1185">Reference proteome</keyword>
<gene>
    <name evidence="2" type="primary">LOC106805877</name>
</gene>
<reference evidence="2" key="1">
    <citation type="submission" date="2025-08" db="UniProtKB">
        <authorList>
            <consortium name="RefSeq"/>
        </authorList>
    </citation>
    <scope>IDENTIFICATION</scope>
</reference>
<dbReference type="PANTHER" id="PTHR15830:SF10">
    <property type="entry name" value="TELOMERE LENGTH REGULATION PROTEIN TEL2 HOMOLOG"/>
    <property type="match status" value="1"/>
</dbReference>
<evidence type="ECO:0000313" key="2">
    <source>
        <dbReference type="RefSeq" id="XP_014663134.1"/>
    </source>
</evidence>
<dbReference type="GeneID" id="106805877"/>
<sequence>MPVFYHLFVRRRDKTTLDLLGEDCLMLGRLIYTLGTIMGASKHAPAAPQMAAHMMEFVWTLRYHTEPYVRRSLLFATAMVIVSIPGHFLMTDMQQEMLECRLWLIDIVERDADAECSQMAALNLSLFENHVKKELTINASLPT</sequence>
<name>A0ABM1DT63_PRICU</name>
<evidence type="ECO:0000313" key="1">
    <source>
        <dbReference type="Proteomes" id="UP000695022"/>
    </source>
</evidence>
<protein>
    <submittedName>
        <fullName evidence="2">Telomere length regulation protein TEL2 homolog</fullName>
    </submittedName>
</protein>
<proteinExistence type="predicted"/>
<dbReference type="InterPro" id="IPR051970">
    <property type="entry name" value="TEL2_Regulation"/>
</dbReference>
<dbReference type="Proteomes" id="UP000695022">
    <property type="component" value="Unplaced"/>
</dbReference>
<accession>A0ABM1DT63</accession>
<dbReference type="PANTHER" id="PTHR15830">
    <property type="entry name" value="TELOMERE LENGTH REGULATION PROTEIN TEL2 FAMILY MEMBER"/>
    <property type="match status" value="1"/>
</dbReference>
<dbReference type="RefSeq" id="XP_014663134.1">
    <property type="nucleotide sequence ID" value="XM_014807648.1"/>
</dbReference>